<dbReference type="PROSITE" id="PS00092">
    <property type="entry name" value="N6_MTASE"/>
    <property type="match status" value="1"/>
</dbReference>
<evidence type="ECO:0000259" key="6">
    <source>
        <dbReference type="Pfam" id="PF05175"/>
    </source>
</evidence>
<dbReference type="Pfam" id="PF17827">
    <property type="entry name" value="PrmC_N"/>
    <property type="match status" value="1"/>
</dbReference>
<keyword evidence="2 5" id="KW-0808">Transferase</keyword>
<evidence type="ECO:0000256" key="3">
    <source>
        <dbReference type="ARBA" id="ARBA00022691"/>
    </source>
</evidence>
<feature type="domain" description="Methyltransferase small" evidence="6">
    <location>
        <begin position="102"/>
        <end position="200"/>
    </location>
</feature>
<proteinExistence type="inferred from homology"/>
<dbReference type="InterPro" id="IPR050320">
    <property type="entry name" value="N5-glutamine_MTase"/>
</dbReference>
<protein>
    <recommendedName>
        <fullName evidence="5">Release factor glutamine methyltransferase</fullName>
        <shortName evidence="5">RF MTase</shortName>
        <ecNumber evidence="5">2.1.1.297</ecNumber>
    </recommendedName>
    <alternativeName>
        <fullName evidence="5">N5-glutamine methyltransferase PrmC</fullName>
    </alternativeName>
    <alternativeName>
        <fullName evidence="5">Protein-(glutamine-N5) MTase PrmC</fullName>
    </alternativeName>
    <alternativeName>
        <fullName evidence="5">Protein-glutamine N-methyltransferase PrmC</fullName>
    </alternativeName>
</protein>
<dbReference type="InterPro" id="IPR029063">
    <property type="entry name" value="SAM-dependent_MTases_sf"/>
</dbReference>
<feature type="binding site" evidence="5">
    <location>
        <begin position="122"/>
        <end position="126"/>
    </location>
    <ligand>
        <name>S-adenosyl-L-methionine</name>
        <dbReference type="ChEBI" id="CHEBI:59789"/>
    </ligand>
</feature>
<keyword evidence="1 5" id="KW-0489">Methyltransferase</keyword>
<keyword evidence="3 5" id="KW-0949">S-adenosyl-L-methionine</keyword>
<dbReference type="AlphaFoldDB" id="A0A1F7RCD9"/>
<dbReference type="GO" id="GO:0003676">
    <property type="term" value="F:nucleic acid binding"/>
    <property type="evidence" value="ECO:0007669"/>
    <property type="project" value="InterPro"/>
</dbReference>
<dbReference type="Proteomes" id="UP000178526">
    <property type="component" value="Unassembled WGS sequence"/>
</dbReference>
<dbReference type="EMBL" id="MGDB01000125">
    <property type="protein sequence ID" value="OGL39219.1"/>
    <property type="molecule type" value="Genomic_DNA"/>
</dbReference>
<comment type="catalytic activity">
    <reaction evidence="4 5">
        <text>L-glutaminyl-[peptide chain release factor] + S-adenosyl-L-methionine = N(5)-methyl-L-glutaminyl-[peptide chain release factor] + S-adenosyl-L-homocysteine + H(+)</text>
        <dbReference type="Rhea" id="RHEA:42896"/>
        <dbReference type="Rhea" id="RHEA-COMP:10271"/>
        <dbReference type="Rhea" id="RHEA-COMP:10272"/>
        <dbReference type="ChEBI" id="CHEBI:15378"/>
        <dbReference type="ChEBI" id="CHEBI:30011"/>
        <dbReference type="ChEBI" id="CHEBI:57856"/>
        <dbReference type="ChEBI" id="CHEBI:59789"/>
        <dbReference type="ChEBI" id="CHEBI:61891"/>
        <dbReference type="EC" id="2.1.1.297"/>
    </reaction>
</comment>
<evidence type="ECO:0000256" key="5">
    <source>
        <dbReference type="HAMAP-Rule" id="MF_02126"/>
    </source>
</evidence>
<dbReference type="PANTHER" id="PTHR18895:SF74">
    <property type="entry name" value="MTRF1L RELEASE FACTOR GLUTAMINE METHYLTRANSFERASE"/>
    <property type="match status" value="1"/>
</dbReference>
<dbReference type="PANTHER" id="PTHR18895">
    <property type="entry name" value="HEMK METHYLTRANSFERASE"/>
    <property type="match status" value="1"/>
</dbReference>
<dbReference type="GO" id="GO:0102559">
    <property type="term" value="F:peptide chain release factor N(5)-glutamine methyltransferase activity"/>
    <property type="evidence" value="ECO:0007669"/>
    <property type="project" value="UniProtKB-EC"/>
</dbReference>
<dbReference type="GO" id="GO:0032259">
    <property type="term" value="P:methylation"/>
    <property type="evidence" value="ECO:0007669"/>
    <property type="project" value="UniProtKB-KW"/>
</dbReference>
<dbReference type="InterPro" id="IPR040758">
    <property type="entry name" value="PrmC_N"/>
</dbReference>
<dbReference type="Gene3D" id="3.40.50.150">
    <property type="entry name" value="Vaccinia Virus protein VP39"/>
    <property type="match status" value="1"/>
</dbReference>
<dbReference type="CDD" id="cd02440">
    <property type="entry name" value="AdoMet_MTases"/>
    <property type="match status" value="1"/>
</dbReference>
<gene>
    <name evidence="5" type="primary">prmC</name>
    <name evidence="8" type="ORF">A2042_04265</name>
</gene>
<reference evidence="8 9" key="1">
    <citation type="journal article" date="2016" name="Nat. Commun.">
        <title>Thousands of microbial genomes shed light on interconnected biogeochemical processes in an aquifer system.</title>
        <authorList>
            <person name="Anantharaman K."/>
            <person name="Brown C.T."/>
            <person name="Hug L.A."/>
            <person name="Sharon I."/>
            <person name="Castelle C.J."/>
            <person name="Probst A.J."/>
            <person name="Thomas B.C."/>
            <person name="Singh A."/>
            <person name="Wilkins M.J."/>
            <person name="Karaoz U."/>
            <person name="Brodie E.L."/>
            <person name="Williams K.H."/>
            <person name="Hubbard S.S."/>
            <person name="Banfield J.F."/>
        </authorList>
    </citation>
    <scope>NUCLEOTIDE SEQUENCE [LARGE SCALE GENOMIC DNA]</scope>
</reference>
<evidence type="ECO:0000256" key="1">
    <source>
        <dbReference type="ARBA" id="ARBA00022603"/>
    </source>
</evidence>
<dbReference type="EC" id="2.1.1.297" evidence="5"/>
<evidence type="ECO:0000313" key="9">
    <source>
        <dbReference type="Proteomes" id="UP000178526"/>
    </source>
</evidence>
<dbReference type="SUPFAM" id="SSF53335">
    <property type="entry name" value="S-adenosyl-L-methionine-dependent methyltransferases"/>
    <property type="match status" value="1"/>
</dbReference>
<feature type="binding site" evidence="5">
    <location>
        <position position="195"/>
    </location>
    <ligand>
        <name>S-adenosyl-L-methionine</name>
        <dbReference type="ChEBI" id="CHEBI:59789"/>
    </ligand>
</feature>
<dbReference type="InterPro" id="IPR002052">
    <property type="entry name" value="DNA_methylase_N6_adenine_CS"/>
</dbReference>
<evidence type="ECO:0000256" key="2">
    <source>
        <dbReference type="ARBA" id="ARBA00022679"/>
    </source>
</evidence>
<dbReference type="NCBIfam" id="TIGR03534">
    <property type="entry name" value="RF_mod_PrmC"/>
    <property type="match status" value="1"/>
</dbReference>
<feature type="domain" description="Release factor glutamine methyltransferase N-terminal" evidence="7">
    <location>
        <begin position="3"/>
        <end position="72"/>
    </location>
</feature>
<dbReference type="Gene3D" id="1.10.8.10">
    <property type="entry name" value="DNA helicase RuvA subunit, C-terminal domain"/>
    <property type="match status" value="1"/>
</dbReference>
<dbReference type="Pfam" id="PF05175">
    <property type="entry name" value="MTS"/>
    <property type="match status" value="1"/>
</dbReference>
<dbReference type="InterPro" id="IPR019874">
    <property type="entry name" value="RF_methyltr_PrmC"/>
</dbReference>
<feature type="binding site" evidence="5">
    <location>
        <begin position="195"/>
        <end position="198"/>
    </location>
    <ligand>
        <name>substrate</name>
    </ligand>
</feature>
<dbReference type="InterPro" id="IPR004556">
    <property type="entry name" value="HemK-like"/>
</dbReference>
<dbReference type="NCBIfam" id="TIGR00536">
    <property type="entry name" value="hemK_fam"/>
    <property type="match status" value="1"/>
</dbReference>
<comment type="similarity">
    <text evidence="5">Belongs to the protein N5-glutamine methyltransferase family. PrmC subfamily.</text>
</comment>
<evidence type="ECO:0000256" key="4">
    <source>
        <dbReference type="ARBA" id="ARBA00048391"/>
    </source>
</evidence>
<name>A0A1F7RCD9_9BACT</name>
<comment type="caution">
    <text evidence="5">Lacks conserved residue(s) required for the propagation of feature annotation.</text>
</comment>
<evidence type="ECO:0000313" key="8">
    <source>
        <dbReference type="EMBL" id="OGL39219.1"/>
    </source>
</evidence>
<comment type="function">
    <text evidence="5">Methylates the class 1 translation termination release factors RF1/PrfA and RF2/PrfB on the glutamine residue of the universally conserved GGQ motif.</text>
</comment>
<dbReference type="HAMAP" id="MF_02126">
    <property type="entry name" value="RF_methyltr_PrmC"/>
    <property type="match status" value="1"/>
</dbReference>
<evidence type="ECO:0000259" key="7">
    <source>
        <dbReference type="Pfam" id="PF17827"/>
    </source>
</evidence>
<sequence length="290" mass="32974">MSEAIKKAENFLKTKSIPKPRLDCEVLMESLLGFNQAELYANLERYLSSLQFESYSRLIERRGNREPTQYIIQSREFWSLDFRVDKSVLIPRPETEILIERVLVLRLEKHAGVSPLRILDIGTGCGNIAIALAKEIPAAKIIASDISLSALKIAMLNAKLNGVKKRIEFVQGNLLEPFCNDRNLKIPPFNIIVSNPPYIPSEQINELSPEVSKWEPRTALDGGIDGLDFYRKIIAKAGDCLVKEGFLLLEIGEDQAEKIKEIAIFHNAYKEVKVYQDYSGKNRVIEIWKK</sequence>
<dbReference type="InterPro" id="IPR007848">
    <property type="entry name" value="Small_mtfrase_dom"/>
</dbReference>
<feature type="binding site" evidence="5">
    <location>
        <position position="145"/>
    </location>
    <ligand>
        <name>S-adenosyl-L-methionine</name>
        <dbReference type="ChEBI" id="CHEBI:59789"/>
    </ligand>
</feature>
<comment type="caution">
    <text evidence="8">The sequence shown here is derived from an EMBL/GenBank/DDBJ whole genome shotgun (WGS) entry which is preliminary data.</text>
</comment>
<organism evidence="8 9">
    <name type="scientific">Candidatus Schekmanbacteria bacterium GWA2_38_11</name>
    <dbReference type="NCBI Taxonomy" id="1817876"/>
    <lineage>
        <taxon>Bacteria</taxon>
        <taxon>Candidatus Schekmaniibacteriota</taxon>
    </lineage>
</organism>
<accession>A0A1F7RCD9</accession>